<keyword evidence="3" id="KW-1185">Reference proteome</keyword>
<dbReference type="Proteomes" id="UP000614601">
    <property type="component" value="Unassembled WGS sequence"/>
</dbReference>
<name>A0A811KFX1_9BILA</name>
<dbReference type="EMBL" id="CAJFDH010000003">
    <property type="protein sequence ID" value="CAD5214246.1"/>
    <property type="molecule type" value="Genomic_DNA"/>
</dbReference>
<evidence type="ECO:0000256" key="1">
    <source>
        <dbReference type="SAM" id="MobiDB-lite"/>
    </source>
</evidence>
<gene>
    <name evidence="2" type="ORF">BOKJ2_LOCUS5497</name>
</gene>
<evidence type="ECO:0000313" key="3">
    <source>
        <dbReference type="Proteomes" id="UP000614601"/>
    </source>
</evidence>
<dbReference type="AlphaFoldDB" id="A0A811KFX1"/>
<comment type="caution">
    <text evidence="2">The sequence shown here is derived from an EMBL/GenBank/DDBJ whole genome shotgun (WGS) entry which is preliminary data.</text>
</comment>
<sequence length="100" mass="12118">MSKKPSPSHNQPVWTTTIDYRPPPQEEDRDIEERPVSRHTYYYNNVEYENENLNQGYIEDDSNRRRFQRAFDEDSEFVERHTNISIPRPKVYGRSGREVR</sequence>
<proteinExistence type="predicted"/>
<reference evidence="2" key="1">
    <citation type="submission" date="2020-09" db="EMBL/GenBank/DDBJ databases">
        <authorList>
            <person name="Kikuchi T."/>
        </authorList>
    </citation>
    <scope>NUCLEOTIDE SEQUENCE</scope>
    <source>
        <strain evidence="2">SH1</strain>
    </source>
</reference>
<accession>A0A811KFX1</accession>
<evidence type="ECO:0000313" key="2">
    <source>
        <dbReference type="EMBL" id="CAD5214246.1"/>
    </source>
</evidence>
<organism evidence="2 3">
    <name type="scientific">Bursaphelenchus okinawaensis</name>
    <dbReference type="NCBI Taxonomy" id="465554"/>
    <lineage>
        <taxon>Eukaryota</taxon>
        <taxon>Metazoa</taxon>
        <taxon>Ecdysozoa</taxon>
        <taxon>Nematoda</taxon>
        <taxon>Chromadorea</taxon>
        <taxon>Rhabditida</taxon>
        <taxon>Tylenchina</taxon>
        <taxon>Tylenchomorpha</taxon>
        <taxon>Aphelenchoidea</taxon>
        <taxon>Aphelenchoididae</taxon>
        <taxon>Bursaphelenchus</taxon>
    </lineage>
</organism>
<dbReference type="EMBL" id="CAJFCW020000003">
    <property type="protein sequence ID" value="CAG9102383.1"/>
    <property type="molecule type" value="Genomic_DNA"/>
</dbReference>
<feature type="compositionally biased region" description="Polar residues" evidence="1">
    <location>
        <begin position="1"/>
        <end position="18"/>
    </location>
</feature>
<feature type="region of interest" description="Disordered" evidence="1">
    <location>
        <begin position="1"/>
        <end position="36"/>
    </location>
</feature>
<dbReference type="Proteomes" id="UP000783686">
    <property type="component" value="Unassembled WGS sequence"/>
</dbReference>
<protein>
    <submittedName>
        <fullName evidence="2">Uncharacterized protein</fullName>
    </submittedName>
</protein>